<reference evidence="8" key="2">
    <citation type="journal article" date="2020" name="Plant J.">
        <title>Transposons played a major role in the diversification between the closely related almond and peach genomes: results from the almond genome sequence.</title>
        <authorList>
            <person name="Alioto T."/>
            <person name="Alexiou K.G."/>
            <person name="Bardil A."/>
            <person name="Barteri F."/>
            <person name="Castanera R."/>
            <person name="Cruz F."/>
            <person name="Dhingra A."/>
            <person name="Duval H."/>
            <person name="Fernandez I Marti A."/>
            <person name="Frias L."/>
            <person name="Galan B."/>
            <person name="Garcia J.L."/>
            <person name="Howad W."/>
            <person name="Gomez-Garrido J."/>
            <person name="Gut M."/>
            <person name="Julca I."/>
            <person name="Morata J."/>
            <person name="Puigdomenech P."/>
            <person name="Ribeca P."/>
            <person name="Rubio Cabetas M.J."/>
            <person name="Vlasova A."/>
            <person name="Wirthensohn M."/>
            <person name="Garcia-Mas J."/>
            <person name="Gabaldon T."/>
            <person name="Casacuberta J.M."/>
            <person name="Arus P."/>
        </authorList>
    </citation>
    <scope>NUCLEOTIDE SEQUENCE [LARGE SCALE GENOMIC DNA]</scope>
    <source>
        <strain evidence="8">cv. Texas</strain>
    </source>
</reference>
<dbReference type="AlphaFoldDB" id="A0A5E4FKP7"/>
<dbReference type="EMBL" id="JAJFAZ020000005">
    <property type="protein sequence ID" value="KAI5327900.1"/>
    <property type="molecule type" value="Genomic_DNA"/>
</dbReference>
<evidence type="ECO:0000313" key="7">
    <source>
        <dbReference type="EMBL" id="VVA26238.1"/>
    </source>
</evidence>
<dbReference type="EMBL" id="CABIKO010000104">
    <property type="protein sequence ID" value="VVA26238.1"/>
    <property type="molecule type" value="Genomic_DNA"/>
</dbReference>
<reference evidence="7" key="1">
    <citation type="submission" date="2019-07" db="EMBL/GenBank/DDBJ databases">
        <authorList>
            <person name="Alioto T."/>
            <person name="Alioto T."/>
            <person name="Gomez Garrido J."/>
        </authorList>
    </citation>
    <scope>NUCLEOTIDE SEQUENCE</scope>
</reference>
<evidence type="ECO:0000256" key="3">
    <source>
        <dbReference type="ARBA" id="ARBA00022833"/>
    </source>
</evidence>
<dbReference type="Proteomes" id="UP001054821">
    <property type="component" value="Chromosome 5"/>
</dbReference>
<dbReference type="Gramene" id="VVA26238">
    <property type="protein sequence ID" value="VVA26238"/>
    <property type="gene ID" value="Prudul26B028234"/>
</dbReference>
<feature type="domain" description="GRF-type" evidence="5">
    <location>
        <begin position="8"/>
        <end position="55"/>
    </location>
</feature>
<dbReference type="PANTHER" id="PTHR33248">
    <property type="entry name" value="ZINC ION-BINDING PROTEIN"/>
    <property type="match status" value="1"/>
</dbReference>
<evidence type="ECO:0000259" key="5">
    <source>
        <dbReference type="PROSITE" id="PS51999"/>
    </source>
</evidence>
<protein>
    <submittedName>
        <fullName evidence="7">PREDICTED: GRF zinc finger</fullName>
    </submittedName>
</protein>
<dbReference type="Proteomes" id="UP000327085">
    <property type="component" value="Chromosome 5"/>
</dbReference>
<evidence type="ECO:0000256" key="2">
    <source>
        <dbReference type="ARBA" id="ARBA00022771"/>
    </source>
</evidence>
<sequence>MDEEAPMCWCGKATTIRNSWTDSNPRRRFSMCTAKVRETKKDFKGCQFYAWFDPALCERSNAVILGLLKLWNKPEKSVANARQREKVILGVVGGFVGSIYKLHLGRVV</sequence>
<evidence type="ECO:0000313" key="8">
    <source>
        <dbReference type="Proteomes" id="UP000327085"/>
    </source>
</evidence>
<keyword evidence="3" id="KW-0862">Zinc</keyword>
<accession>A0A5E4FKP7</accession>
<gene>
    <name evidence="7" type="ORF">ALMOND_2B028234</name>
    <name evidence="6" type="ORF">L3X38_027296</name>
</gene>
<keyword evidence="2 4" id="KW-0863">Zinc-finger</keyword>
<organism evidence="7 8">
    <name type="scientific">Prunus dulcis</name>
    <name type="common">Almond</name>
    <name type="synonym">Amygdalus dulcis</name>
    <dbReference type="NCBI Taxonomy" id="3755"/>
    <lineage>
        <taxon>Eukaryota</taxon>
        <taxon>Viridiplantae</taxon>
        <taxon>Streptophyta</taxon>
        <taxon>Embryophyta</taxon>
        <taxon>Tracheophyta</taxon>
        <taxon>Spermatophyta</taxon>
        <taxon>Magnoliopsida</taxon>
        <taxon>eudicotyledons</taxon>
        <taxon>Gunneridae</taxon>
        <taxon>Pentapetalae</taxon>
        <taxon>rosids</taxon>
        <taxon>fabids</taxon>
        <taxon>Rosales</taxon>
        <taxon>Rosaceae</taxon>
        <taxon>Amygdaloideae</taxon>
        <taxon>Amygdaleae</taxon>
        <taxon>Prunus</taxon>
    </lineage>
</organism>
<dbReference type="OMA" id="MITSWTH"/>
<dbReference type="PROSITE" id="PS51999">
    <property type="entry name" value="ZF_GRF"/>
    <property type="match status" value="1"/>
</dbReference>
<name>A0A5E4FKP7_PRUDU</name>
<evidence type="ECO:0000313" key="9">
    <source>
        <dbReference type="Proteomes" id="UP001054821"/>
    </source>
</evidence>
<proteinExistence type="predicted"/>
<evidence type="ECO:0000256" key="4">
    <source>
        <dbReference type="PROSITE-ProRule" id="PRU01343"/>
    </source>
</evidence>
<dbReference type="GO" id="GO:0008270">
    <property type="term" value="F:zinc ion binding"/>
    <property type="evidence" value="ECO:0007669"/>
    <property type="project" value="UniProtKB-KW"/>
</dbReference>
<dbReference type="InParanoid" id="A0A5E4FKP7"/>
<dbReference type="InterPro" id="IPR010666">
    <property type="entry name" value="Znf_GRF"/>
</dbReference>
<keyword evidence="9" id="KW-1185">Reference proteome</keyword>
<reference evidence="6 9" key="3">
    <citation type="journal article" date="2022" name="G3 (Bethesda)">
        <title>Whole-genome sequence and methylome profiling of the almond [Prunus dulcis (Mill.) D.A. Webb] cultivar 'Nonpareil'.</title>
        <authorList>
            <person name="D'Amico-Willman K.M."/>
            <person name="Ouma W.Z."/>
            <person name="Meulia T."/>
            <person name="Sideli G.M."/>
            <person name="Gradziel T.M."/>
            <person name="Fresnedo-Ramirez J."/>
        </authorList>
    </citation>
    <scope>NUCLEOTIDE SEQUENCE [LARGE SCALE GENOMIC DNA]</scope>
    <source>
        <strain evidence="6">Clone GOH B32 T37-40</strain>
    </source>
</reference>
<evidence type="ECO:0000313" key="6">
    <source>
        <dbReference type="EMBL" id="KAI5327900.1"/>
    </source>
</evidence>
<keyword evidence="1" id="KW-0479">Metal-binding</keyword>
<evidence type="ECO:0000256" key="1">
    <source>
        <dbReference type="ARBA" id="ARBA00022723"/>
    </source>
</evidence>